<feature type="chain" id="PRO_5017324073" evidence="9">
    <location>
        <begin position="25"/>
        <end position="195"/>
    </location>
</feature>
<dbReference type="GO" id="GO:0007169">
    <property type="term" value="P:cell surface receptor protein tyrosine kinase signaling pathway"/>
    <property type="evidence" value="ECO:0007669"/>
    <property type="project" value="TreeGrafter"/>
</dbReference>
<evidence type="ECO:0000313" key="12">
    <source>
        <dbReference type="Proteomes" id="UP000018467"/>
    </source>
</evidence>
<evidence type="ECO:0000256" key="2">
    <source>
        <dbReference type="ARBA" id="ARBA00022679"/>
    </source>
</evidence>
<dbReference type="InterPro" id="IPR011009">
    <property type="entry name" value="Kinase-like_dom_sf"/>
</dbReference>
<dbReference type="GO" id="GO:0012505">
    <property type="term" value="C:endomembrane system"/>
    <property type="evidence" value="ECO:0007669"/>
    <property type="project" value="UniProtKB-SubCell"/>
</dbReference>
<dbReference type="GO" id="GO:0005886">
    <property type="term" value="C:plasma membrane"/>
    <property type="evidence" value="ECO:0007669"/>
    <property type="project" value="TreeGrafter"/>
</dbReference>
<dbReference type="PANTHER" id="PTHR24416:SF631">
    <property type="entry name" value="SERINE_THREONINE_TYROSINE KINASE 1"/>
    <property type="match status" value="1"/>
</dbReference>
<proteinExistence type="predicted"/>
<keyword evidence="9" id="KW-0732">Signal</keyword>
<dbReference type="Proteomes" id="UP000018467">
    <property type="component" value="Unassembled WGS sequence"/>
</dbReference>
<dbReference type="InterPro" id="IPR000719">
    <property type="entry name" value="Prot_kinase_dom"/>
</dbReference>
<evidence type="ECO:0000259" key="10">
    <source>
        <dbReference type="PROSITE" id="PS50011"/>
    </source>
</evidence>
<keyword evidence="5" id="KW-0067">ATP-binding</keyword>
<dbReference type="Ensembl" id="ENSAMXT00000043444.1">
    <property type="protein sequence ID" value="ENSAMXP00000047839.1"/>
    <property type="gene ID" value="ENSAMXG00000038820.1"/>
</dbReference>
<evidence type="ECO:0000256" key="8">
    <source>
        <dbReference type="SAM" id="MobiDB-lite"/>
    </source>
</evidence>
<accession>A0A3B1K2H7</accession>
<evidence type="ECO:0000256" key="3">
    <source>
        <dbReference type="ARBA" id="ARBA00022741"/>
    </source>
</evidence>
<sequence length="195" mass="22079">MLKKLRHRHLITLFAICTTNVADGMAYLEEKNSIHRDLAARNVLVGEDNLCKVADFGLSLSSSGSRKIPYKWSAPEAISHGRFSNKSDVWSFGILLYEIFTYGGSPYPSHNNHEVFYLISSGYRMPAPPKCPPHIYDLMLKCWRESAEERPDFSEVLDYLENVSHYWTVSGNNCSDPAEGSKIEGSREESVDQPE</sequence>
<dbReference type="GO" id="GO:0005524">
    <property type="term" value="F:ATP binding"/>
    <property type="evidence" value="ECO:0007669"/>
    <property type="project" value="UniProtKB-KW"/>
</dbReference>
<dbReference type="SUPFAM" id="SSF56112">
    <property type="entry name" value="Protein kinase-like (PK-like)"/>
    <property type="match status" value="1"/>
</dbReference>
<evidence type="ECO:0000256" key="9">
    <source>
        <dbReference type="SAM" id="SignalP"/>
    </source>
</evidence>
<feature type="signal peptide" evidence="9">
    <location>
        <begin position="1"/>
        <end position="24"/>
    </location>
</feature>
<dbReference type="Gene3D" id="1.10.510.10">
    <property type="entry name" value="Transferase(Phosphotransferase) domain 1"/>
    <property type="match status" value="1"/>
</dbReference>
<evidence type="ECO:0000256" key="1">
    <source>
        <dbReference type="ARBA" id="ARBA00004308"/>
    </source>
</evidence>
<evidence type="ECO:0000256" key="5">
    <source>
        <dbReference type="ARBA" id="ARBA00022840"/>
    </source>
</evidence>
<feature type="compositionally biased region" description="Basic and acidic residues" evidence="8">
    <location>
        <begin position="179"/>
        <end position="195"/>
    </location>
</feature>
<dbReference type="GeneTree" id="ENSGT00940000161218"/>
<dbReference type="InterPro" id="IPR020635">
    <property type="entry name" value="Tyr_kinase_cat_dom"/>
</dbReference>
<keyword evidence="6" id="KW-0829">Tyrosine-protein kinase</keyword>
<keyword evidence="3" id="KW-0547">Nucleotide-binding</keyword>
<evidence type="ECO:0000313" key="11">
    <source>
        <dbReference type="Ensembl" id="ENSAMXP00000047839.1"/>
    </source>
</evidence>
<evidence type="ECO:0000256" key="7">
    <source>
        <dbReference type="ARBA" id="ARBA00023170"/>
    </source>
</evidence>
<reference evidence="11" key="4">
    <citation type="submission" date="2025-09" db="UniProtKB">
        <authorList>
            <consortium name="Ensembl"/>
        </authorList>
    </citation>
    <scope>IDENTIFICATION</scope>
</reference>
<dbReference type="InterPro" id="IPR001245">
    <property type="entry name" value="Ser-Thr/Tyr_kinase_cat_dom"/>
</dbReference>
<keyword evidence="4" id="KW-0418">Kinase</keyword>
<dbReference type="PANTHER" id="PTHR24416">
    <property type="entry name" value="TYROSINE-PROTEIN KINASE RECEPTOR"/>
    <property type="match status" value="1"/>
</dbReference>
<keyword evidence="7" id="KW-0675">Receptor</keyword>
<evidence type="ECO:0000256" key="4">
    <source>
        <dbReference type="ARBA" id="ARBA00022777"/>
    </source>
</evidence>
<name>A0A3B1K2H7_ASTMX</name>
<dbReference type="GO" id="GO:0004714">
    <property type="term" value="F:transmembrane receptor protein tyrosine kinase activity"/>
    <property type="evidence" value="ECO:0007669"/>
    <property type="project" value="TreeGrafter"/>
</dbReference>
<keyword evidence="12" id="KW-1185">Reference proteome</keyword>
<comment type="subcellular location">
    <subcellularLocation>
        <location evidence="1">Endomembrane system</location>
    </subcellularLocation>
</comment>
<protein>
    <submittedName>
        <fullName evidence="11">Protein tyrosine kinase 6</fullName>
    </submittedName>
</protein>
<evidence type="ECO:0000256" key="6">
    <source>
        <dbReference type="ARBA" id="ARBA00023137"/>
    </source>
</evidence>
<keyword evidence="2" id="KW-0808">Transferase</keyword>
<dbReference type="Bgee" id="ENSAMXG00000038820">
    <property type="expression patterns" value="Expressed in pharyngeal gill and 6 other cell types or tissues"/>
</dbReference>
<reference evidence="12" key="2">
    <citation type="journal article" date="2014" name="Nat. Commun.">
        <title>The cavefish genome reveals candidate genes for eye loss.</title>
        <authorList>
            <person name="McGaugh S.E."/>
            <person name="Gross J.B."/>
            <person name="Aken B."/>
            <person name="Blin M."/>
            <person name="Borowsky R."/>
            <person name="Chalopin D."/>
            <person name="Hinaux H."/>
            <person name="Jeffery W.R."/>
            <person name="Keene A."/>
            <person name="Ma L."/>
            <person name="Minx P."/>
            <person name="Murphy D."/>
            <person name="O'Quin K.E."/>
            <person name="Retaux S."/>
            <person name="Rohner N."/>
            <person name="Searle S.M."/>
            <person name="Stahl B.A."/>
            <person name="Tabin C."/>
            <person name="Volff J.N."/>
            <person name="Yoshizawa M."/>
            <person name="Warren W.C."/>
        </authorList>
    </citation>
    <scope>NUCLEOTIDE SEQUENCE [LARGE SCALE GENOMIC DNA]</scope>
    <source>
        <strain evidence="12">female</strain>
    </source>
</reference>
<dbReference type="FunFam" id="1.10.510.10:FF:000554">
    <property type="entry name" value="Predicted protein"/>
    <property type="match status" value="1"/>
</dbReference>
<dbReference type="GO" id="GO:0043235">
    <property type="term" value="C:receptor complex"/>
    <property type="evidence" value="ECO:0007669"/>
    <property type="project" value="TreeGrafter"/>
</dbReference>
<feature type="domain" description="Protein kinase" evidence="10">
    <location>
        <begin position="1"/>
        <end position="168"/>
    </location>
</feature>
<dbReference type="InterPro" id="IPR050122">
    <property type="entry name" value="RTK"/>
</dbReference>
<dbReference type="SMART" id="SM00219">
    <property type="entry name" value="TyrKc"/>
    <property type="match status" value="1"/>
</dbReference>
<dbReference type="PROSITE" id="PS50011">
    <property type="entry name" value="PROTEIN_KINASE_DOM"/>
    <property type="match status" value="1"/>
</dbReference>
<reference evidence="11" key="3">
    <citation type="submission" date="2025-08" db="UniProtKB">
        <authorList>
            <consortium name="Ensembl"/>
        </authorList>
    </citation>
    <scope>IDENTIFICATION</scope>
</reference>
<reference evidence="12" key="1">
    <citation type="submission" date="2013-03" db="EMBL/GenBank/DDBJ databases">
        <authorList>
            <person name="Jeffery W."/>
            <person name="Warren W."/>
            <person name="Wilson R.K."/>
        </authorList>
    </citation>
    <scope>NUCLEOTIDE SEQUENCE</scope>
    <source>
        <strain evidence="12">female</strain>
    </source>
</reference>
<dbReference type="PRINTS" id="PR00109">
    <property type="entry name" value="TYRKINASE"/>
</dbReference>
<dbReference type="AlphaFoldDB" id="A0A3B1K2H7"/>
<organism evidence="11 12">
    <name type="scientific">Astyanax mexicanus</name>
    <name type="common">Blind cave fish</name>
    <name type="synonym">Astyanax fasciatus mexicanus</name>
    <dbReference type="NCBI Taxonomy" id="7994"/>
    <lineage>
        <taxon>Eukaryota</taxon>
        <taxon>Metazoa</taxon>
        <taxon>Chordata</taxon>
        <taxon>Craniata</taxon>
        <taxon>Vertebrata</taxon>
        <taxon>Euteleostomi</taxon>
        <taxon>Actinopterygii</taxon>
        <taxon>Neopterygii</taxon>
        <taxon>Teleostei</taxon>
        <taxon>Ostariophysi</taxon>
        <taxon>Characiformes</taxon>
        <taxon>Characoidei</taxon>
        <taxon>Acestrorhamphidae</taxon>
        <taxon>Acestrorhamphinae</taxon>
        <taxon>Astyanax</taxon>
    </lineage>
</organism>
<dbReference type="Pfam" id="PF07714">
    <property type="entry name" value="PK_Tyr_Ser-Thr"/>
    <property type="match status" value="1"/>
</dbReference>
<feature type="region of interest" description="Disordered" evidence="8">
    <location>
        <begin position="175"/>
        <end position="195"/>
    </location>
</feature>